<dbReference type="InterPro" id="IPR019285">
    <property type="entry name" value="DUF2336"/>
</dbReference>
<dbReference type="Proteomes" id="UP000199615">
    <property type="component" value="Unassembled WGS sequence"/>
</dbReference>
<reference evidence="2" key="1">
    <citation type="submission" date="2016-10" db="EMBL/GenBank/DDBJ databases">
        <authorList>
            <person name="Varghese N."/>
            <person name="Submissions S."/>
        </authorList>
    </citation>
    <scope>NUCLEOTIDE SEQUENCE [LARGE SCALE GENOMIC DNA]</scope>
    <source>
        <strain evidence="2">DSM 123</strain>
    </source>
</reference>
<dbReference type="RefSeq" id="WP_092681572.1">
    <property type="nucleotide sequence ID" value="NZ_FODT01000001.1"/>
</dbReference>
<dbReference type="OrthoDB" id="7888976at2"/>
<protein>
    <submittedName>
        <fullName evidence="1">Uncharacterized conserved protein, DUF2336 family</fullName>
    </submittedName>
</protein>
<sequence length="361" mass="39079">MSAALLLAPELDDVVGHGDAARRADAVRRIADLFVQGAMNFNAEHVAVFDGVLVRLIPDTDGDLRGELARRFCSLSNAPPTLIEQLAQDEDIGVAGPLLRRSTQITDDALVELAEVRGQTHLMAISERPAISPPVTDVIVRRGDRDVLRMVAVNAGAAFSAFGFSGLIRRAAQDGVLAVAVGVRDDLSLPRLKDLLASSSEPVRRKLFETASPSARIAINRALRELTGEPMQPSVKRDFAPAQRAIVALHNAGGLTEQALLSFARAFQYEETVAALSAMSGVRITTLDPLMAGERHDPMLMLGKALGLDWTTVRAMIGLRRGPDRMPSSPDVEEARQNFERLAPSTAHQVVGFWKMRQAMN</sequence>
<dbReference type="EMBL" id="FODT01000001">
    <property type="protein sequence ID" value="SEO18439.1"/>
    <property type="molecule type" value="Genomic_DNA"/>
</dbReference>
<name>A0A1H8MMA6_9BRAD</name>
<dbReference type="Gene3D" id="1.25.10.10">
    <property type="entry name" value="Leucine-rich Repeat Variant"/>
    <property type="match status" value="1"/>
</dbReference>
<organism evidence="1 2">
    <name type="scientific">Rhodopseudomonas pseudopalustris</name>
    <dbReference type="NCBI Taxonomy" id="1513892"/>
    <lineage>
        <taxon>Bacteria</taxon>
        <taxon>Pseudomonadati</taxon>
        <taxon>Pseudomonadota</taxon>
        <taxon>Alphaproteobacteria</taxon>
        <taxon>Hyphomicrobiales</taxon>
        <taxon>Nitrobacteraceae</taxon>
        <taxon>Rhodopseudomonas</taxon>
    </lineage>
</organism>
<dbReference type="Pfam" id="PF10098">
    <property type="entry name" value="DUF2336"/>
    <property type="match status" value="1"/>
</dbReference>
<proteinExistence type="predicted"/>
<gene>
    <name evidence="1" type="ORF">SAMN05444123_101596</name>
</gene>
<accession>A0A1H8MMA6</accession>
<dbReference type="InterPro" id="IPR011989">
    <property type="entry name" value="ARM-like"/>
</dbReference>
<dbReference type="AlphaFoldDB" id="A0A1H8MMA6"/>
<keyword evidence="2" id="KW-1185">Reference proteome</keyword>
<evidence type="ECO:0000313" key="1">
    <source>
        <dbReference type="EMBL" id="SEO18439.1"/>
    </source>
</evidence>
<evidence type="ECO:0000313" key="2">
    <source>
        <dbReference type="Proteomes" id="UP000199615"/>
    </source>
</evidence>